<evidence type="ECO:0000313" key="3">
    <source>
        <dbReference type="Proteomes" id="UP000321548"/>
    </source>
</evidence>
<gene>
    <name evidence="2" type="ORF">FHP08_11790</name>
</gene>
<evidence type="ECO:0000256" key="1">
    <source>
        <dbReference type="ARBA" id="ARBA00006987"/>
    </source>
</evidence>
<sequence>MTDRTYDNRRRVLAAALGLPLAGAMGRVFAQSRAWPDKPIRIVLGYPPGGAADGTARPLEPKMQAMLGQPLLFDYKPGAGATIAADFTSKAPSDGYTLHFIDSGPMTILPNGKKLGYDPFASFTPIGMACDGGTLLVAHPSVKANTVQELIAEAKAKPGALGYGTSGIGGAGHLAAELFQSMTNTRMTHVPYKGGSQAVADLVGGQVPLLFSSMATAIPHVNTGKIKAIAVTSSTRASALPKVPTVAEQGLPGFEASVWFALVGPAKLPAEIVAKVNAALNAALAEPAVQEAIRKQGYEPAASSPDAFAARIRADYDKWGKVIRDANISFA</sequence>
<accession>A0A5C8NWK9</accession>
<dbReference type="InterPro" id="IPR006311">
    <property type="entry name" value="TAT_signal"/>
</dbReference>
<dbReference type="InterPro" id="IPR005064">
    <property type="entry name" value="BUG"/>
</dbReference>
<dbReference type="CDD" id="cd13578">
    <property type="entry name" value="PBP2_Bug27"/>
    <property type="match status" value="1"/>
</dbReference>
<dbReference type="OrthoDB" id="8876774at2"/>
<dbReference type="PROSITE" id="PS51318">
    <property type="entry name" value="TAT"/>
    <property type="match status" value="1"/>
</dbReference>
<dbReference type="Pfam" id="PF03401">
    <property type="entry name" value="TctC"/>
    <property type="match status" value="1"/>
</dbReference>
<name>A0A5C8NWK9_9BURK</name>
<dbReference type="PANTHER" id="PTHR42928">
    <property type="entry name" value="TRICARBOXYLATE-BINDING PROTEIN"/>
    <property type="match status" value="1"/>
</dbReference>
<dbReference type="RefSeq" id="WP_147704647.1">
    <property type="nucleotide sequence ID" value="NZ_VDUY01000004.1"/>
</dbReference>
<dbReference type="PANTHER" id="PTHR42928:SF5">
    <property type="entry name" value="BLR1237 PROTEIN"/>
    <property type="match status" value="1"/>
</dbReference>
<dbReference type="Proteomes" id="UP000321548">
    <property type="component" value="Unassembled WGS sequence"/>
</dbReference>
<protein>
    <submittedName>
        <fullName evidence="2">Tripartite tricarboxylate transporter substrate binding protein</fullName>
    </submittedName>
</protein>
<dbReference type="SUPFAM" id="SSF53850">
    <property type="entry name" value="Periplasmic binding protein-like II"/>
    <property type="match status" value="1"/>
</dbReference>
<dbReference type="EMBL" id="VDUY01000004">
    <property type="protein sequence ID" value="TXL65452.1"/>
    <property type="molecule type" value="Genomic_DNA"/>
</dbReference>
<comment type="similarity">
    <text evidence="1">Belongs to the UPF0065 (bug) family.</text>
</comment>
<organism evidence="2 3">
    <name type="scientific">Zeimonas arvi</name>
    <dbReference type="NCBI Taxonomy" id="2498847"/>
    <lineage>
        <taxon>Bacteria</taxon>
        <taxon>Pseudomonadati</taxon>
        <taxon>Pseudomonadota</taxon>
        <taxon>Betaproteobacteria</taxon>
        <taxon>Burkholderiales</taxon>
        <taxon>Burkholderiaceae</taxon>
        <taxon>Zeimonas</taxon>
    </lineage>
</organism>
<reference evidence="2 3" key="1">
    <citation type="submission" date="2019-06" db="EMBL/GenBank/DDBJ databases">
        <title>Quisquiliibacterium sp. nov., isolated from a maize field.</title>
        <authorList>
            <person name="Lin S.-Y."/>
            <person name="Tsai C.-F."/>
            <person name="Young C.-C."/>
        </authorList>
    </citation>
    <scope>NUCLEOTIDE SEQUENCE [LARGE SCALE GENOMIC DNA]</scope>
    <source>
        <strain evidence="2 3">CC-CFT501</strain>
    </source>
</reference>
<comment type="caution">
    <text evidence="2">The sequence shown here is derived from an EMBL/GenBank/DDBJ whole genome shotgun (WGS) entry which is preliminary data.</text>
</comment>
<dbReference type="Gene3D" id="3.40.190.150">
    <property type="entry name" value="Bordetella uptake gene, domain 1"/>
    <property type="match status" value="1"/>
</dbReference>
<dbReference type="AlphaFoldDB" id="A0A5C8NWK9"/>
<dbReference type="Gene3D" id="3.40.190.10">
    <property type="entry name" value="Periplasmic binding protein-like II"/>
    <property type="match status" value="1"/>
</dbReference>
<dbReference type="InterPro" id="IPR042100">
    <property type="entry name" value="Bug_dom1"/>
</dbReference>
<proteinExistence type="inferred from homology"/>
<dbReference type="PIRSF" id="PIRSF017082">
    <property type="entry name" value="YflP"/>
    <property type="match status" value="1"/>
</dbReference>
<keyword evidence="3" id="KW-1185">Reference proteome</keyword>
<evidence type="ECO:0000313" key="2">
    <source>
        <dbReference type="EMBL" id="TXL65452.1"/>
    </source>
</evidence>